<evidence type="ECO:0000313" key="1">
    <source>
        <dbReference type="EMBL" id="KAK7062159.1"/>
    </source>
</evidence>
<keyword evidence="2" id="KW-1185">Reference proteome</keyword>
<dbReference type="AlphaFoldDB" id="A0AAW0ECS9"/>
<gene>
    <name evidence="1" type="ORF">R3P38DRAFT_3491956</name>
</gene>
<comment type="caution">
    <text evidence="1">The sequence shown here is derived from an EMBL/GenBank/DDBJ whole genome shotgun (WGS) entry which is preliminary data.</text>
</comment>
<dbReference type="Gene3D" id="1.20.1280.50">
    <property type="match status" value="1"/>
</dbReference>
<evidence type="ECO:0000313" key="2">
    <source>
        <dbReference type="Proteomes" id="UP001362999"/>
    </source>
</evidence>
<accession>A0AAW0ECS9</accession>
<organism evidence="1 2">
    <name type="scientific">Favolaschia claudopus</name>
    <dbReference type="NCBI Taxonomy" id="2862362"/>
    <lineage>
        <taxon>Eukaryota</taxon>
        <taxon>Fungi</taxon>
        <taxon>Dikarya</taxon>
        <taxon>Basidiomycota</taxon>
        <taxon>Agaricomycotina</taxon>
        <taxon>Agaricomycetes</taxon>
        <taxon>Agaricomycetidae</taxon>
        <taxon>Agaricales</taxon>
        <taxon>Marasmiineae</taxon>
        <taxon>Mycenaceae</taxon>
        <taxon>Favolaschia</taxon>
    </lineage>
</organism>
<protein>
    <submittedName>
        <fullName evidence="1">F-box domain-containing protein</fullName>
    </submittedName>
</protein>
<sequence>MSAAANLRKQVADLTSATSQQRQLLTEMEAGLEDLQNQLQSIVYPILTLPPEITAEIFFHCLHNEPKDTIISNAAPLLLTQVCSAWREIAVTTPTLWQTFAVELNSPHELPKLSQIAQLWFKRAKKCPLSIRMRGELVANDTFLIFMKVLRRHSRDIHSLELHLDAGDIKAMDSLLPNALDLTMLESLVILINVLSDVDDDPAERNALAMFQNSPVLRTVLTNLGKPSSILLPWQQLTEFKGQAYKVGACLEALRLMPNLVRCAFAAYEYSSLEAGCNPVVHFKMQDLTLLRHVSGQDEDTSTSSDVLQFLTLPVLQSLIVERTDTFSANMFDLFLKRSSPPLRKLTVHPYYHSARLHLSTSFTTLDLSELEVCYPDCDFIPLFFDVFSKGDPRIFPNVQRLSFPSCSVSPPTEAGDFTDLVTMLRLAAGPITERRGSMQSFYASTHSRQRGSADVLAPFQKLREMGMDVRIEIENLSASYL</sequence>
<dbReference type="EMBL" id="JAWWNJ010000002">
    <property type="protein sequence ID" value="KAK7062159.1"/>
    <property type="molecule type" value="Genomic_DNA"/>
</dbReference>
<name>A0AAW0ECS9_9AGAR</name>
<dbReference type="Proteomes" id="UP001362999">
    <property type="component" value="Unassembled WGS sequence"/>
</dbReference>
<reference evidence="1 2" key="1">
    <citation type="journal article" date="2024" name="J Genomics">
        <title>Draft genome sequencing and assembly of Favolaschia claudopus CIRM-BRFM 2984 isolated from oak limbs.</title>
        <authorList>
            <person name="Navarro D."/>
            <person name="Drula E."/>
            <person name="Chaduli D."/>
            <person name="Cazenave R."/>
            <person name="Ahrendt S."/>
            <person name="Wang J."/>
            <person name="Lipzen A."/>
            <person name="Daum C."/>
            <person name="Barry K."/>
            <person name="Grigoriev I.V."/>
            <person name="Favel A."/>
            <person name="Rosso M.N."/>
            <person name="Martin F."/>
        </authorList>
    </citation>
    <scope>NUCLEOTIDE SEQUENCE [LARGE SCALE GENOMIC DNA]</scope>
    <source>
        <strain evidence="1 2">CIRM-BRFM 2984</strain>
    </source>
</reference>
<proteinExistence type="predicted"/>